<accession>A0ABM3GXX7</accession>
<dbReference type="PANTHER" id="PTHR45752:SF195">
    <property type="entry name" value="LEUCINE-RICH REPEAT (LRR) FAMILY PROTEIN-RELATED"/>
    <property type="match status" value="1"/>
</dbReference>
<evidence type="ECO:0000313" key="3">
    <source>
        <dbReference type="Proteomes" id="UP000827889"/>
    </source>
</evidence>
<reference evidence="3" key="1">
    <citation type="submission" date="2025-05" db="UniProtKB">
        <authorList>
            <consortium name="RefSeq"/>
        </authorList>
    </citation>
    <scope>NUCLEOTIDE SEQUENCE [LARGE SCALE GENOMIC DNA]</scope>
</reference>
<evidence type="ECO:0000259" key="2">
    <source>
        <dbReference type="Pfam" id="PF23598"/>
    </source>
</evidence>
<organism evidence="3 4">
    <name type="scientific">Rhodamnia argentea</name>
    <dbReference type="NCBI Taxonomy" id="178133"/>
    <lineage>
        <taxon>Eukaryota</taxon>
        <taxon>Viridiplantae</taxon>
        <taxon>Streptophyta</taxon>
        <taxon>Embryophyta</taxon>
        <taxon>Tracheophyta</taxon>
        <taxon>Spermatophyta</taxon>
        <taxon>Magnoliopsida</taxon>
        <taxon>eudicotyledons</taxon>
        <taxon>Gunneridae</taxon>
        <taxon>Pentapetalae</taxon>
        <taxon>rosids</taxon>
        <taxon>malvids</taxon>
        <taxon>Myrtales</taxon>
        <taxon>Myrtaceae</taxon>
        <taxon>Myrtoideae</taxon>
        <taxon>Myrteae</taxon>
        <taxon>Australasian group</taxon>
        <taxon>Rhodamnia</taxon>
    </lineage>
</organism>
<reference evidence="4" key="2">
    <citation type="submission" date="2025-08" db="UniProtKB">
        <authorList>
            <consortium name="RefSeq"/>
        </authorList>
    </citation>
    <scope>IDENTIFICATION</scope>
    <source>
        <tissue evidence="4">Leaf</tissue>
    </source>
</reference>
<feature type="domain" description="Disease resistance R13L4/SHOC-2-like LRR" evidence="2">
    <location>
        <begin position="104"/>
        <end position="216"/>
    </location>
</feature>
<dbReference type="InterPro" id="IPR055414">
    <property type="entry name" value="LRR_R13L4/SHOC2-like"/>
</dbReference>
<evidence type="ECO:0000313" key="4">
    <source>
        <dbReference type="RefSeq" id="XP_048129221.1"/>
    </source>
</evidence>
<dbReference type="InterPro" id="IPR032675">
    <property type="entry name" value="LRR_dom_sf"/>
</dbReference>
<dbReference type="Pfam" id="PF23598">
    <property type="entry name" value="LRR_14"/>
    <property type="match status" value="1"/>
</dbReference>
<evidence type="ECO:0000256" key="1">
    <source>
        <dbReference type="ARBA" id="ARBA00022737"/>
    </source>
</evidence>
<dbReference type="PANTHER" id="PTHR45752">
    <property type="entry name" value="LEUCINE-RICH REPEAT-CONTAINING"/>
    <property type="match status" value="1"/>
</dbReference>
<proteinExistence type="predicted"/>
<dbReference type="Gene3D" id="3.80.10.10">
    <property type="entry name" value="Ribonuclease Inhibitor"/>
    <property type="match status" value="2"/>
</dbReference>
<gene>
    <name evidence="4" type="primary">LOC115731880</name>
</gene>
<name>A0ABM3GXX7_9MYRT</name>
<dbReference type="RefSeq" id="XP_048129221.1">
    <property type="nucleotide sequence ID" value="XM_048273264.1"/>
</dbReference>
<dbReference type="InterPro" id="IPR050715">
    <property type="entry name" value="LRR-SigEffector_domain"/>
</dbReference>
<dbReference type="SUPFAM" id="SSF52047">
    <property type="entry name" value="RNI-like"/>
    <property type="match status" value="1"/>
</dbReference>
<dbReference type="Proteomes" id="UP000827889">
    <property type="component" value="Chromosome 1"/>
</dbReference>
<keyword evidence="3" id="KW-1185">Reference proteome</keyword>
<dbReference type="GeneID" id="115731880"/>
<keyword evidence="1" id="KW-0677">Repeat</keyword>
<sequence>MDGNLRKLPTDGQFMNLQSSGFLQLRGPASSGDSDKLYSELRWLQWLDIDPDLSSWTTNLRLSTLLVLQLSCNRITEDWSGWTLIMAERLKVLDLACCEYLTCTPDLSVFTKLEILVLKGCQRLEQVHPSIGNVKSLVSLDLSGCGSLNELPGELGQLEELKELILDYAGITKIPTSIGSLRKLKKLSARACQSLREIPSSIGKLKKLRRLSLESCSSLEGEIPREIGNLSSLEILQLTGTPILDLPETITNLSSLKHLSLEECHKLRSLPELPSGLKVLRISSRSPMLPQGCCPMHLETLHVSWTRSSSS</sequence>
<protein>
    <submittedName>
        <fullName evidence="4">Disease resistance protein RUN1-like</fullName>
    </submittedName>
</protein>